<name>A0ABX5B5U6_9SPIR</name>
<dbReference type="Proteomes" id="UP000238924">
    <property type="component" value="Unassembled WGS sequence"/>
</dbReference>
<proteinExistence type="predicted"/>
<accession>A0ABX5B5U6</accession>
<keyword evidence="2" id="KW-1185">Reference proteome</keyword>
<protein>
    <submittedName>
        <fullName evidence="1">Peptidase M30, hyicolysin</fullName>
    </submittedName>
</protein>
<evidence type="ECO:0000313" key="2">
    <source>
        <dbReference type="Proteomes" id="UP000238924"/>
    </source>
</evidence>
<gene>
    <name evidence="1" type="ORF">DJ52_07315</name>
</gene>
<sequence length="413" mass="46303">MKKYIILFILSIIFLNSCGVVGSILGSNYNNPVYDDGVLTYYDEYTSVTKRFRVINENNTVEIKLFRTYAESDNLIIYVENGADVKRSSVSKIGSDFNKYYSDLVSIYGQHTDVDGNGKIDILLFSMNPPGASTVTLGYFYGADLLLGYFNDAEILYMDLTLVNSVPETMSGTILHELQHLINFNVNDINKGRAMDVWLNEALSESTSILYSPITAASRIEEFNDMGGYYCFYTWSLPMNIFANYPSASVFVNWIYNESGNDKTVFRDIASSSQVNDYNKILSSVSRRGIANTWEELLLNWMEGVFSYQLSGVNPVFRSSGETVPLYPGALVAYYGSLGTVSDNNLSTRKLSSNIEIALNKDTYVGDNPSAVNIQIPNSINAMQYKSSSQISKPYVPKYRNILLDIDGNVKKY</sequence>
<dbReference type="RefSeq" id="WP_013112805.1">
    <property type="nucleotide sequence ID" value="NZ_JAWLQH010000003.1"/>
</dbReference>
<dbReference type="EMBL" id="JJMJ01000112">
    <property type="protein sequence ID" value="PPS22011.1"/>
    <property type="molecule type" value="Genomic_DNA"/>
</dbReference>
<comment type="caution">
    <text evidence="1">The sequence shown here is derived from an EMBL/GenBank/DDBJ whole genome shotgun (WGS) entry which is preliminary data.</text>
</comment>
<evidence type="ECO:0000313" key="1">
    <source>
        <dbReference type="EMBL" id="PPS22011.1"/>
    </source>
</evidence>
<organism evidence="1 2">
    <name type="scientific">Brachyspira murdochii</name>
    <dbReference type="NCBI Taxonomy" id="84378"/>
    <lineage>
        <taxon>Bacteria</taxon>
        <taxon>Pseudomonadati</taxon>
        <taxon>Spirochaetota</taxon>
        <taxon>Spirochaetia</taxon>
        <taxon>Brachyspirales</taxon>
        <taxon>Brachyspiraceae</taxon>
        <taxon>Brachyspira</taxon>
    </lineage>
</organism>
<reference evidence="1 2" key="1">
    <citation type="submission" date="2014-04" db="EMBL/GenBank/DDBJ databases">
        <title>Whole genome sequence of 'Brachyspira hampsonii' D13-03603F2.</title>
        <authorList>
            <person name="Patterson A.H."/>
            <person name="Chaban B."/>
            <person name="Fernando C."/>
            <person name="Harding J.C."/>
            <person name="Hill J.E."/>
        </authorList>
    </citation>
    <scope>NUCLEOTIDE SEQUENCE [LARGE SCALE GENOMIC DNA]</scope>
    <source>
        <strain evidence="1 2">D13-03603F2</strain>
    </source>
</reference>